<dbReference type="Proteomes" id="UP000189911">
    <property type="component" value="Chromosome H"/>
</dbReference>
<comment type="similarity">
    <text evidence="9">Belongs to the methyltransferase superfamily. METTL18 family.</text>
</comment>
<evidence type="ECO:0000256" key="7">
    <source>
        <dbReference type="ARBA" id="ARBA00022691"/>
    </source>
</evidence>
<protein>
    <recommendedName>
        <fullName evidence="3">protein-histidine N-methyltransferase</fullName>
        <ecNumber evidence="3">2.1.1.85</ecNumber>
    </recommendedName>
</protein>
<dbReference type="EMBL" id="LT598447">
    <property type="protein sequence ID" value="SCV05426.1"/>
    <property type="molecule type" value="Genomic_DNA"/>
</dbReference>
<organism evidence="10 11">
    <name type="scientific">Lachancea nothofagi CBS 11611</name>
    <dbReference type="NCBI Taxonomy" id="1266666"/>
    <lineage>
        <taxon>Eukaryota</taxon>
        <taxon>Fungi</taxon>
        <taxon>Dikarya</taxon>
        <taxon>Ascomycota</taxon>
        <taxon>Saccharomycotina</taxon>
        <taxon>Saccharomycetes</taxon>
        <taxon>Saccharomycetales</taxon>
        <taxon>Saccharomycetaceae</taxon>
        <taxon>Lachancea</taxon>
    </lineage>
</organism>
<keyword evidence="6" id="KW-0808">Transferase</keyword>
<evidence type="ECO:0000256" key="5">
    <source>
        <dbReference type="ARBA" id="ARBA00022603"/>
    </source>
</evidence>
<keyword evidence="11" id="KW-1185">Reference proteome</keyword>
<evidence type="ECO:0000256" key="1">
    <source>
        <dbReference type="ARBA" id="ARBA00004123"/>
    </source>
</evidence>
<dbReference type="PANTHER" id="PTHR14614:SF39">
    <property type="entry name" value="HISTIDINE PROTEIN METHYLTRANSFERASE 1 HOMOLOG"/>
    <property type="match status" value="1"/>
</dbReference>
<reference evidence="11" key="1">
    <citation type="submission" date="2016-03" db="EMBL/GenBank/DDBJ databases">
        <authorList>
            <person name="Devillers Hugo."/>
        </authorList>
    </citation>
    <scope>NUCLEOTIDE SEQUENCE [LARGE SCALE GENOMIC DNA]</scope>
</reference>
<dbReference type="PANTHER" id="PTHR14614">
    <property type="entry name" value="HEPATOCELLULAR CARCINOMA-ASSOCIATED ANTIGEN"/>
    <property type="match status" value="1"/>
</dbReference>
<dbReference type="OrthoDB" id="1723750at2759"/>
<dbReference type="GO" id="GO:0032259">
    <property type="term" value="P:methylation"/>
    <property type="evidence" value="ECO:0007669"/>
    <property type="project" value="UniProtKB-KW"/>
</dbReference>
<evidence type="ECO:0000256" key="6">
    <source>
        <dbReference type="ARBA" id="ARBA00022679"/>
    </source>
</evidence>
<evidence type="ECO:0000256" key="9">
    <source>
        <dbReference type="ARBA" id="ARBA00038126"/>
    </source>
</evidence>
<proteinExistence type="inferred from homology"/>
<keyword evidence="7" id="KW-0949">S-adenosyl-L-methionine</keyword>
<evidence type="ECO:0000256" key="3">
    <source>
        <dbReference type="ARBA" id="ARBA00012533"/>
    </source>
</evidence>
<dbReference type="GO" id="GO:0005737">
    <property type="term" value="C:cytoplasm"/>
    <property type="evidence" value="ECO:0007669"/>
    <property type="project" value="UniProtKB-SubCell"/>
</dbReference>
<keyword evidence="5" id="KW-0489">Methyltransferase</keyword>
<dbReference type="EC" id="2.1.1.85" evidence="3"/>
<comment type="subcellular location">
    <subcellularLocation>
        <location evidence="2">Cytoplasm</location>
    </subcellularLocation>
    <subcellularLocation>
        <location evidence="1">Nucleus</location>
    </subcellularLocation>
</comment>
<name>A0A1G4KLR7_9SACH</name>
<sequence>MSFQFGFSSQDFSDDELESSQKASLLAPDMNNDLKCESISPLDLPHLTSPELKQPKWESLSGILEGLVNVRVSFEKILTPQMGIPLYRRELFDVKHQLMTEADEMADDGANAELEILMGETNEDVRKNIYEGGLKSWECSIDLVDALSSSLSDTIRSGTILELGCGTSLPSEFLFSQLLKGEHQTCSANIILTDYNESVLRLVSLPNLVITWALETLKTQELIDIQQCGDKTVPVEENELLLTSSLLEKFQDDTSKRGINLKLLSGTWGRQFYDIVSSELQQSAELLILSSETIYQPETLPVISELILELLRPSCQSQSYTAKALVAAKDIYFGVGGSVIEFQNYIENRIAKDSLNLVHQTFKVQAGLKRSIVSIEHRKDEAIHM</sequence>
<evidence type="ECO:0000256" key="4">
    <source>
        <dbReference type="ARBA" id="ARBA00022490"/>
    </source>
</evidence>
<gene>
    <name evidence="10" type="ORF">LANO_0H07228G</name>
</gene>
<evidence type="ECO:0000256" key="2">
    <source>
        <dbReference type="ARBA" id="ARBA00004496"/>
    </source>
</evidence>
<dbReference type="Gene3D" id="3.40.50.150">
    <property type="entry name" value="Vaccinia Virus protein VP39"/>
    <property type="match status" value="1"/>
</dbReference>
<evidence type="ECO:0000313" key="11">
    <source>
        <dbReference type="Proteomes" id="UP000189911"/>
    </source>
</evidence>
<evidence type="ECO:0000313" key="10">
    <source>
        <dbReference type="EMBL" id="SCV05426.1"/>
    </source>
</evidence>
<dbReference type="GO" id="GO:0005634">
    <property type="term" value="C:nucleus"/>
    <property type="evidence" value="ECO:0007669"/>
    <property type="project" value="UniProtKB-SubCell"/>
</dbReference>
<keyword evidence="4" id="KW-0963">Cytoplasm</keyword>
<dbReference type="InterPro" id="IPR029063">
    <property type="entry name" value="SAM-dependent_MTases_sf"/>
</dbReference>
<dbReference type="GO" id="GO:0018064">
    <property type="term" value="F:protein-L-histidine N-tele-methyltransferase activity"/>
    <property type="evidence" value="ECO:0007669"/>
    <property type="project" value="UniProtKB-EC"/>
</dbReference>
<keyword evidence="8" id="KW-0539">Nucleus</keyword>
<accession>A0A1G4KLR7</accession>
<evidence type="ECO:0000256" key="8">
    <source>
        <dbReference type="ARBA" id="ARBA00023242"/>
    </source>
</evidence>
<dbReference type="InterPro" id="IPR019410">
    <property type="entry name" value="Methyltransf_16"/>
</dbReference>
<dbReference type="AlphaFoldDB" id="A0A1G4KLR7"/>